<dbReference type="STRING" id="299255.SAMN02745129_1903"/>
<protein>
    <submittedName>
        <fullName evidence="2">Uncharacterized protein</fullName>
    </submittedName>
</protein>
<gene>
    <name evidence="2" type="ORF">SAMN02745129_1903</name>
</gene>
<dbReference type="Proteomes" id="UP000184268">
    <property type="component" value="Unassembled WGS sequence"/>
</dbReference>
<evidence type="ECO:0000256" key="1">
    <source>
        <dbReference type="SAM" id="SignalP"/>
    </source>
</evidence>
<feature type="signal peptide" evidence="1">
    <location>
        <begin position="1"/>
        <end position="17"/>
    </location>
</feature>
<accession>A0A1M5S7K6</accession>
<dbReference type="AlphaFoldDB" id="A0A1M5S7K6"/>
<keyword evidence="1" id="KW-0732">Signal</keyword>
<proteinExistence type="predicted"/>
<dbReference type="RefSeq" id="WP_067663048.1">
    <property type="nucleotide sequence ID" value="NZ_FQXG01000002.1"/>
</dbReference>
<organism evidence="2 3">
    <name type="scientific">Ferrimonas marina</name>
    <dbReference type="NCBI Taxonomy" id="299255"/>
    <lineage>
        <taxon>Bacteria</taxon>
        <taxon>Pseudomonadati</taxon>
        <taxon>Pseudomonadota</taxon>
        <taxon>Gammaproteobacteria</taxon>
        <taxon>Alteromonadales</taxon>
        <taxon>Ferrimonadaceae</taxon>
        <taxon>Ferrimonas</taxon>
    </lineage>
</organism>
<dbReference type="EMBL" id="FQXG01000002">
    <property type="protein sequence ID" value="SHH34612.1"/>
    <property type="molecule type" value="Genomic_DNA"/>
</dbReference>
<evidence type="ECO:0000313" key="3">
    <source>
        <dbReference type="Proteomes" id="UP000184268"/>
    </source>
</evidence>
<reference evidence="2 3" key="1">
    <citation type="submission" date="2016-11" db="EMBL/GenBank/DDBJ databases">
        <authorList>
            <person name="Jaros S."/>
            <person name="Januszkiewicz K."/>
            <person name="Wedrychowicz H."/>
        </authorList>
    </citation>
    <scope>NUCLEOTIDE SEQUENCE [LARGE SCALE GENOMIC DNA]</scope>
    <source>
        <strain evidence="2 3">DSM 16917</strain>
    </source>
</reference>
<keyword evidence="3" id="KW-1185">Reference proteome</keyword>
<feature type="chain" id="PRO_5009913647" evidence="1">
    <location>
        <begin position="18"/>
        <end position="115"/>
    </location>
</feature>
<sequence>MRYLFVMLITLLLAQTAAEPQGNTAPMAADLAPVFALQCNADADTYAAISLQQWASQAAEQRIAEAEMLPVCLFLVVMFATQPYAQRPAGIAPRPAQSRYSLVQDWIKPIVGTPS</sequence>
<name>A0A1M5S7K6_9GAMM</name>
<evidence type="ECO:0000313" key="2">
    <source>
        <dbReference type="EMBL" id="SHH34612.1"/>
    </source>
</evidence>